<keyword evidence="5" id="KW-1185">Reference proteome</keyword>
<dbReference type="Proteomes" id="UP001412067">
    <property type="component" value="Unassembled WGS sequence"/>
</dbReference>
<dbReference type="PANTHER" id="PTHR31181">
    <property type="entry name" value="EGG CELL-SECRETED PROTEIN 1.4"/>
    <property type="match status" value="1"/>
</dbReference>
<dbReference type="Pfam" id="PF05617">
    <property type="entry name" value="Prolamin_like"/>
    <property type="match status" value="1"/>
</dbReference>
<name>A0ABR2MIV5_9ASPA</name>
<protein>
    <recommendedName>
        <fullName evidence="3">Prolamin-like domain-containing protein</fullName>
    </recommendedName>
</protein>
<evidence type="ECO:0000256" key="2">
    <source>
        <dbReference type="SAM" id="SignalP"/>
    </source>
</evidence>
<dbReference type="EMBL" id="JBBWWR010000007">
    <property type="protein sequence ID" value="KAK8963499.1"/>
    <property type="molecule type" value="Genomic_DNA"/>
</dbReference>
<feature type="chain" id="PRO_5045838586" description="Prolamin-like domain-containing protein" evidence="2">
    <location>
        <begin position="22"/>
        <end position="130"/>
    </location>
</feature>
<evidence type="ECO:0000256" key="1">
    <source>
        <dbReference type="ARBA" id="ARBA00022729"/>
    </source>
</evidence>
<organism evidence="4 5">
    <name type="scientific">Platanthera guangdongensis</name>
    <dbReference type="NCBI Taxonomy" id="2320717"/>
    <lineage>
        <taxon>Eukaryota</taxon>
        <taxon>Viridiplantae</taxon>
        <taxon>Streptophyta</taxon>
        <taxon>Embryophyta</taxon>
        <taxon>Tracheophyta</taxon>
        <taxon>Spermatophyta</taxon>
        <taxon>Magnoliopsida</taxon>
        <taxon>Liliopsida</taxon>
        <taxon>Asparagales</taxon>
        <taxon>Orchidaceae</taxon>
        <taxon>Orchidoideae</taxon>
        <taxon>Orchideae</taxon>
        <taxon>Orchidinae</taxon>
        <taxon>Platanthera</taxon>
    </lineage>
</organism>
<comment type="caution">
    <text evidence="4">The sequence shown here is derived from an EMBL/GenBank/DDBJ whole genome shotgun (WGS) entry which is preliminary data.</text>
</comment>
<evidence type="ECO:0000259" key="3">
    <source>
        <dbReference type="Pfam" id="PF05617"/>
    </source>
</evidence>
<accession>A0ABR2MIV5</accession>
<feature type="signal peptide" evidence="2">
    <location>
        <begin position="1"/>
        <end position="21"/>
    </location>
</feature>
<dbReference type="PANTHER" id="PTHR31181:SF51">
    <property type="entry name" value="EGG CELL-SECRETED PROTEIN 1.4"/>
    <property type="match status" value="1"/>
</dbReference>
<gene>
    <name evidence="4" type="ORF">KSP40_PGU003472</name>
</gene>
<reference evidence="4 5" key="1">
    <citation type="journal article" date="2022" name="Nat. Plants">
        <title>Genomes of leafy and leafless Platanthera orchids illuminate the evolution of mycoheterotrophy.</title>
        <authorList>
            <person name="Li M.H."/>
            <person name="Liu K.W."/>
            <person name="Li Z."/>
            <person name="Lu H.C."/>
            <person name="Ye Q.L."/>
            <person name="Zhang D."/>
            <person name="Wang J.Y."/>
            <person name="Li Y.F."/>
            <person name="Zhong Z.M."/>
            <person name="Liu X."/>
            <person name="Yu X."/>
            <person name="Liu D.K."/>
            <person name="Tu X.D."/>
            <person name="Liu B."/>
            <person name="Hao Y."/>
            <person name="Liao X.Y."/>
            <person name="Jiang Y.T."/>
            <person name="Sun W.H."/>
            <person name="Chen J."/>
            <person name="Chen Y.Q."/>
            <person name="Ai Y."/>
            <person name="Zhai J.W."/>
            <person name="Wu S.S."/>
            <person name="Zhou Z."/>
            <person name="Hsiao Y.Y."/>
            <person name="Wu W.L."/>
            <person name="Chen Y.Y."/>
            <person name="Lin Y.F."/>
            <person name="Hsu J.L."/>
            <person name="Li C.Y."/>
            <person name="Wang Z.W."/>
            <person name="Zhao X."/>
            <person name="Zhong W.Y."/>
            <person name="Ma X.K."/>
            <person name="Ma L."/>
            <person name="Huang J."/>
            <person name="Chen G.Z."/>
            <person name="Huang M.Z."/>
            <person name="Huang L."/>
            <person name="Peng D.H."/>
            <person name="Luo Y.B."/>
            <person name="Zou S.Q."/>
            <person name="Chen S.P."/>
            <person name="Lan S."/>
            <person name="Tsai W.C."/>
            <person name="Van de Peer Y."/>
            <person name="Liu Z.J."/>
        </authorList>
    </citation>
    <scope>NUCLEOTIDE SEQUENCE [LARGE SCALE GENOMIC DNA]</scope>
    <source>
        <strain evidence="4">Lor288</strain>
    </source>
</reference>
<evidence type="ECO:0000313" key="5">
    <source>
        <dbReference type="Proteomes" id="UP001412067"/>
    </source>
</evidence>
<feature type="domain" description="Prolamin-like" evidence="3">
    <location>
        <begin position="53"/>
        <end position="116"/>
    </location>
</feature>
<evidence type="ECO:0000313" key="4">
    <source>
        <dbReference type="EMBL" id="KAK8963499.1"/>
    </source>
</evidence>
<proteinExistence type="predicted"/>
<keyword evidence="1 2" id="KW-0732">Signal</keyword>
<sequence>MKATQALVLLLLLLALQAGYALPWEPQGSPPKWKRPSPGILPSPILFDPELRECWTHLRRPPGCMSSIYESSEKCRVRLSHDCCLAVKALSNRCFQRIFTDKPFALDFSQKIDGYCASAHGAYTAHAPAL</sequence>
<dbReference type="InterPro" id="IPR008502">
    <property type="entry name" value="Prolamin-like"/>
</dbReference>